<dbReference type="InterPro" id="IPR013325">
    <property type="entry name" value="RNA_pol_sigma_r2"/>
</dbReference>
<dbReference type="NCBIfam" id="NF009164">
    <property type="entry name" value="PRK12511.1"/>
    <property type="match status" value="1"/>
</dbReference>
<dbReference type="RefSeq" id="WP_075629421.1">
    <property type="nucleotide sequence ID" value="NZ_FOAM01000008.1"/>
</dbReference>
<evidence type="ECO:0000256" key="1">
    <source>
        <dbReference type="ARBA" id="ARBA00010641"/>
    </source>
</evidence>
<dbReference type="EMBL" id="MKIP01000058">
    <property type="protein sequence ID" value="OLP58214.1"/>
    <property type="molecule type" value="Genomic_DNA"/>
</dbReference>
<feature type="domain" description="RNA polymerase sigma-70 region 2" evidence="5">
    <location>
        <begin position="15"/>
        <end position="75"/>
    </location>
</feature>
<sequence length="196" mass="21397">MDKGKTPFDVIGQLGALRRYARALTRNPHDAEDLVHDALVRAYERRPSFRTGENLGTWLRAILHNVHIDGLRRRRSQESRAEGAALVAEQTGGPVQEEAVRLGQIREAFASLPEEQRAALHLVAVDELSYAEAAKVLGIPVGTLMSRIARARTRLRALEEGRAPDSELDEAKPDANAPGVRIAGLKIVGGTDNDAD</sequence>
<evidence type="ECO:0000256" key="2">
    <source>
        <dbReference type="ARBA" id="ARBA00023015"/>
    </source>
</evidence>
<dbReference type="GO" id="GO:0003677">
    <property type="term" value="F:DNA binding"/>
    <property type="evidence" value="ECO:0007669"/>
    <property type="project" value="InterPro"/>
</dbReference>
<dbReference type="CDD" id="cd06171">
    <property type="entry name" value="Sigma70_r4"/>
    <property type="match status" value="1"/>
</dbReference>
<dbReference type="GO" id="GO:0016987">
    <property type="term" value="F:sigma factor activity"/>
    <property type="evidence" value="ECO:0007669"/>
    <property type="project" value="UniProtKB-KW"/>
</dbReference>
<gene>
    <name evidence="7" type="ORF">BJF93_06210</name>
</gene>
<protein>
    <submittedName>
        <fullName evidence="7">RNA polymerase subunit sigma</fullName>
    </submittedName>
</protein>
<dbReference type="PANTHER" id="PTHR43133">
    <property type="entry name" value="RNA POLYMERASE ECF-TYPE SIGMA FACTO"/>
    <property type="match status" value="1"/>
</dbReference>
<name>A0A1Q9AS08_9HYPH</name>
<organism evidence="7 8">
    <name type="scientific">Xaviernesmea oryzae</name>
    <dbReference type="NCBI Taxonomy" id="464029"/>
    <lineage>
        <taxon>Bacteria</taxon>
        <taxon>Pseudomonadati</taxon>
        <taxon>Pseudomonadota</taxon>
        <taxon>Alphaproteobacteria</taxon>
        <taxon>Hyphomicrobiales</taxon>
        <taxon>Rhizobiaceae</taxon>
        <taxon>Rhizobium/Agrobacterium group</taxon>
        <taxon>Xaviernesmea</taxon>
    </lineage>
</organism>
<dbReference type="InterPro" id="IPR014284">
    <property type="entry name" value="RNA_pol_sigma-70_dom"/>
</dbReference>
<keyword evidence="4" id="KW-0804">Transcription</keyword>
<dbReference type="InterPro" id="IPR039425">
    <property type="entry name" value="RNA_pol_sigma-70-like"/>
</dbReference>
<comment type="caution">
    <text evidence="7">The sequence shown here is derived from an EMBL/GenBank/DDBJ whole genome shotgun (WGS) entry which is preliminary data.</text>
</comment>
<dbReference type="SUPFAM" id="SSF88659">
    <property type="entry name" value="Sigma3 and sigma4 domains of RNA polymerase sigma factors"/>
    <property type="match status" value="1"/>
</dbReference>
<dbReference type="Gene3D" id="1.10.1740.10">
    <property type="match status" value="1"/>
</dbReference>
<dbReference type="OrthoDB" id="9797134at2"/>
<accession>A0A1Q9AS08</accession>
<keyword evidence="2" id="KW-0805">Transcription regulation</keyword>
<dbReference type="PANTHER" id="PTHR43133:SF25">
    <property type="entry name" value="RNA POLYMERASE SIGMA FACTOR RFAY-RELATED"/>
    <property type="match status" value="1"/>
</dbReference>
<evidence type="ECO:0000256" key="3">
    <source>
        <dbReference type="ARBA" id="ARBA00023082"/>
    </source>
</evidence>
<dbReference type="SUPFAM" id="SSF88946">
    <property type="entry name" value="Sigma2 domain of RNA polymerase sigma factors"/>
    <property type="match status" value="1"/>
</dbReference>
<dbReference type="NCBIfam" id="TIGR02937">
    <property type="entry name" value="sigma70-ECF"/>
    <property type="match status" value="1"/>
</dbReference>
<dbReference type="Pfam" id="PF08281">
    <property type="entry name" value="Sigma70_r4_2"/>
    <property type="match status" value="1"/>
</dbReference>
<evidence type="ECO:0000313" key="8">
    <source>
        <dbReference type="Proteomes" id="UP000186364"/>
    </source>
</evidence>
<dbReference type="InterPro" id="IPR036388">
    <property type="entry name" value="WH-like_DNA-bd_sf"/>
</dbReference>
<dbReference type="Gene3D" id="1.10.10.10">
    <property type="entry name" value="Winged helix-like DNA-binding domain superfamily/Winged helix DNA-binding domain"/>
    <property type="match status" value="1"/>
</dbReference>
<keyword evidence="8" id="KW-1185">Reference proteome</keyword>
<dbReference type="InterPro" id="IPR007627">
    <property type="entry name" value="RNA_pol_sigma70_r2"/>
</dbReference>
<dbReference type="InterPro" id="IPR013249">
    <property type="entry name" value="RNA_pol_sigma70_r4_t2"/>
</dbReference>
<comment type="similarity">
    <text evidence="1">Belongs to the sigma-70 factor family. ECF subfamily.</text>
</comment>
<evidence type="ECO:0000259" key="5">
    <source>
        <dbReference type="Pfam" id="PF04542"/>
    </source>
</evidence>
<dbReference type="GO" id="GO:0006352">
    <property type="term" value="P:DNA-templated transcription initiation"/>
    <property type="evidence" value="ECO:0007669"/>
    <property type="project" value="InterPro"/>
</dbReference>
<dbReference type="AlphaFoldDB" id="A0A1Q9AS08"/>
<dbReference type="Pfam" id="PF04542">
    <property type="entry name" value="Sigma70_r2"/>
    <property type="match status" value="1"/>
</dbReference>
<reference evidence="7 8" key="1">
    <citation type="submission" date="2016-09" db="EMBL/GenBank/DDBJ databases">
        <title>Rhizobium sp. nov., a novel species isolated from the rice rhizosphere.</title>
        <authorList>
            <person name="Zhao J."/>
            <person name="Zhang X."/>
        </authorList>
    </citation>
    <scope>NUCLEOTIDE SEQUENCE [LARGE SCALE GENOMIC DNA]</scope>
    <source>
        <strain evidence="7 8">1.7048</strain>
    </source>
</reference>
<keyword evidence="3" id="KW-0731">Sigma factor</keyword>
<proteinExistence type="inferred from homology"/>
<dbReference type="Proteomes" id="UP000186364">
    <property type="component" value="Unassembled WGS sequence"/>
</dbReference>
<evidence type="ECO:0000256" key="4">
    <source>
        <dbReference type="ARBA" id="ARBA00023163"/>
    </source>
</evidence>
<dbReference type="InterPro" id="IPR013324">
    <property type="entry name" value="RNA_pol_sigma_r3/r4-like"/>
</dbReference>
<feature type="domain" description="RNA polymerase sigma factor 70 region 4 type 2" evidence="6">
    <location>
        <begin position="103"/>
        <end position="155"/>
    </location>
</feature>
<evidence type="ECO:0000313" key="7">
    <source>
        <dbReference type="EMBL" id="OLP58214.1"/>
    </source>
</evidence>
<evidence type="ECO:0000259" key="6">
    <source>
        <dbReference type="Pfam" id="PF08281"/>
    </source>
</evidence>